<dbReference type="AlphaFoldDB" id="A0A1G6NSH0"/>
<keyword evidence="2" id="KW-1133">Transmembrane helix</keyword>
<reference evidence="4 5" key="1">
    <citation type="submission" date="2016-10" db="EMBL/GenBank/DDBJ databases">
        <authorList>
            <person name="de Groot N.N."/>
        </authorList>
    </citation>
    <scope>NUCLEOTIDE SEQUENCE [LARGE SCALE GENOMIC DNA]</scope>
    <source>
        <strain evidence="4 5">CGMCC 4.6858</strain>
    </source>
</reference>
<keyword evidence="5" id="KW-1185">Reference proteome</keyword>
<dbReference type="STRING" id="1045774.SAMN05421872_103361"/>
<dbReference type="EMBL" id="FMZM01000003">
    <property type="protein sequence ID" value="SDC70872.1"/>
    <property type="molecule type" value="Genomic_DNA"/>
</dbReference>
<protein>
    <submittedName>
        <fullName evidence="4">Uncharacterized protein</fullName>
    </submittedName>
</protein>
<accession>A0A1G6NSH0</accession>
<keyword evidence="2" id="KW-0812">Transmembrane</keyword>
<gene>
    <name evidence="4" type="ORF">SAMN05421872_103361</name>
</gene>
<dbReference type="Proteomes" id="UP000199034">
    <property type="component" value="Unassembled WGS sequence"/>
</dbReference>
<feature type="compositionally biased region" description="Low complexity" evidence="1">
    <location>
        <begin position="181"/>
        <end position="264"/>
    </location>
</feature>
<evidence type="ECO:0000313" key="5">
    <source>
        <dbReference type="Proteomes" id="UP000199034"/>
    </source>
</evidence>
<feature type="compositionally biased region" description="Low complexity" evidence="1">
    <location>
        <begin position="165"/>
        <end position="174"/>
    </location>
</feature>
<feature type="transmembrane region" description="Helical" evidence="2">
    <location>
        <begin position="274"/>
        <end position="293"/>
    </location>
</feature>
<feature type="signal peptide" evidence="3">
    <location>
        <begin position="1"/>
        <end position="32"/>
    </location>
</feature>
<evidence type="ECO:0000256" key="2">
    <source>
        <dbReference type="SAM" id="Phobius"/>
    </source>
</evidence>
<keyword evidence="2" id="KW-0472">Membrane</keyword>
<evidence type="ECO:0000256" key="3">
    <source>
        <dbReference type="SAM" id="SignalP"/>
    </source>
</evidence>
<dbReference type="RefSeq" id="WP_090853171.1">
    <property type="nucleotide sequence ID" value="NZ_FMZM01000003.1"/>
</dbReference>
<feature type="chain" id="PRO_5043534200" evidence="3">
    <location>
        <begin position="33"/>
        <end position="303"/>
    </location>
</feature>
<evidence type="ECO:0000256" key="1">
    <source>
        <dbReference type="SAM" id="MobiDB-lite"/>
    </source>
</evidence>
<feature type="region of interest" description="Disordered" evidence="1">
    <location>
        <begin position="148"/>
        <end position="270"/>
    </location>
</feature>
<keyword evidence="3" id="KW-0732">Signal</keyword>
<name>A0A1G6NSH0_9ACTN</name>
<organism evidence="4 5">
    <name type="scientific">Nocardioides lianchengensis</name>
    <dbReference type="NCBI Taxonomy" id="1045774"/>
    <lineage>
        <taxon>Bacteria</taxon>
        <taxon>Bacillati</taxon>
        <taxon>Actinomycetota</taxon>
        <taxon>Actinomycetes</taxon>
        <taxon>Propionibacteriales</taxon>
        <taxon>Nocardioidaceae</taxon>
        <taxon>Nocardioides</taxon>
    </lineage>
</organism>
<evidence type="ECO:0000313" key="4">
    <source>
        <dbReference type="EMBL" id="SDC70872.1"/>
    </source>
</evidence>
<proteinExistence type="predicted"/>
<dbReference type="OrthoDB" id="4401005at2"/>
<sequence length="303" mass="29713">MTSRPFRRLVVAALVVAATSLGVVATAPQASASTCSDADGVSVIVDFKQLGGGVQGTCVDGAGQKASALFPAAGFGLEYVQSEPGFVCRVALKPDNQACADTPPNDAFWGLWWTDGRSGTWSFSNYGVGSLKVPAGGSVAFAWKQGSASATPPGVRAPVPPTAAPTPTSSPSAKPTKKPSSKPSSKPARPASSAATPSPSAVPSSAPSSAATDTPSTSVEPSPSGSLSASTTAAGSPSGVPSSGVSAPPPSADVVDPVAPASSDTTTDEGVPTWLVLTLLVAIGGGTAGAVVLRRRSARSSGP</sequence>